<evidence type="ECO:0000313" key="3">
    <source>
        <dbReference type="EMBL" id="CAJ0581026.1"/>
    </source>
</evidence>
<feature type="compositionally biased region" description="Polar residues" evidence="1">
    <location>
        <begin position="167"/>
        <end position="177"/>
    </location>
</feature>
<dbReference type="InterPro" id="IPR011598">
    <property type="entry name" value="bHLH_dom"/>
</dbReference>
<evidence type="ECO:0000256" key="1">
    <source>
        <dbReference type="SAM" id="MobiDB-lite"/>
    </source>
</evidence>
<gene>
    <name evidence="3" type="ORF">MSPICULIGERA_LOCUS19195</name>
</gene>
<organism evidence="3 4">
    <name type="scientific">Mesorhabditis spiculigera</name>
    <dbReference type="NCBI Taxonomy" id="96644"/>
    <lineage>
        <taxon>Eukaryota</taxon>
        <taxon>Metazoa</taxon>
        <taxon>Ecdysozoa</taxon>
        <taxon>Nematoda</taxon>
        <taxon>Chromadorea</taxon>
        <taxon>Rhabditida</taxon>
        <taxon>Rhabditina</taxon>
        <taxon>Rhabditomorpha</taxon>
        <taxon>Rhabditoidea</taxon>
        <taxon>Rhabditidae</taxon>
        <taxon>Mesorhabditinae</taxon>
        <taxon>Mesorhabditis</taxon>
    </lineage>
</organism>
<dbReference type="InterPro" id="IPR050283">
    <property type="entry name" value="E-box_TF_Regulators"/>
</dbReference>
<feature type="region of interest" description="Disordered" evidence="1">
    <location>
        <begin position="167"/>
        <end position="200"/>
    </location>
</feature>
<dbReference type="Proteomes" id="UP001177023">
    <property type="component" value="Unassembled WGS sequence"/>
</dbReference>
<feature type="domain" description="BHLH" evidence="2">
    <location>
        <begin position="67"/>
        <end position="119"/>
    </location>
</feature>
<dbReference type="SMART" id="SM00353">
    <property type="entry name" value="HLH"/>
    <property type="match status" value="1"/>
</dbReference>
<comment type="caution">
    <text evidence="3">The sequence shown here is derived from an EMBL/GenBank/DDBJ whole genome shotgun (WGS) entry which is preliminary data.</text>
</comment>
<dbReference type="GO" id="GO:0000977">
    <property type="term" value="F:RNA polymerase II transcription regulatory region sequence-specific DNA binding"/>
    <property type="evidence" value="ECO:0007669"/>
    <property type="project" value="TreeGrafter"/>
</dbReference>
<dbReference type="EMBL" id="CATQJA010002662">
    <property type="protein sequence ID" value="CAJ0581026.1"/>
    <property type="molecule type" value="Genomic_DNA"/>
</dbReference>
<dbReference type="AlphaFoldDB" id="A0AA36GA04"/>
<dbReference type="PANTHER" id="PTHR23349:SF111">
    <property type="entry name" value="BHLH DOMAIN-CONTAINING PROTEIN"/>
    <property type="match status" value="1"/>
</dbReference>
<proteinExistence type="predicted"/>
<evidence type="ECO:0000313" key="4">
    <source>
        <dbReference type="Proteomes" id="UP001177023"/>
    </source>
</evidence>
<dbReference type="GO" id="GO:0046983">
    <property type="term" value="F:protein dimerization activity"/>
    <property type="evidence" value="ECO:0007669"/>
    <property type="project" value="InterPro"/>
</dbReference>
<evidence type="ECO:0000259" key="2">
    <source>
        <dbReference type="PROSITE" id="PS50888"/>
    </source>
</evidence>
<dbReference type="PANTHER" id="PTHR23349">
    <property type="entry name" value="BASIC HELIX-LOOP-HELIX TRANSCRIPTION FACTOR, TWIST"/>
    <property type="match status" value="1"/>
</dbReference>
<name>A0AA36GA04_9BILA</name>
<dbReference type="GO" id="GO:0032502">
    <property type="term" value="P:developmental process"/>
    <property type="evidence" value="ECO:0007669"/>
    <property type="project" value="TreeGrafter"/>
</dbReference>
<reference evidence="3" key="1">
    <citation type="submission" date="2023-06" db="EMBL/GenBank/DDBJ databases">
        <authorList>
            <person name="Delattre M."/>
        </authorList>
    </citation>
    <scope>NUCLEOTIDE SEQUENCE</scope>
    <source>
        <strain evidence="3">AF72</strain>
    </source>
</reference>
<keyword evidence="4" id="KW-1185">Reference proteome</keyword>
<protein>
    <recommendedName>
        <fullName evidence="2">BHLH domain-containing protein</fullName>
    </recommendedName>
</protein>
<accession>A0AA36GA04</accession>
<dbReference type="InterPro" id="IPR036638">
    <property type="entry name" value="HLH_DNA-bd_sf"/>
</dbReference>
<dbReference type="PROSITE" id="PS50888">
    <property type="entry name" value="BHLH"/>
    <property type="match status" value="1"/>
</dbReference>
<sequence>MESPSYAPMMMRPSSFYNTIGHLPQISPVPGCALPSQFMCLQQPTVKLHHSPAKSEPIVTRKKISVKRRMAANDRERKRMKSINRGFEHLRHHLPETPFEKKLSKVDTLREAITYIQALHELLEAHQPLEPYAPPTFKLMHYEQNTGRPTFVEVSWKRTGDIYSRTFPSPTGYTARQKSVWIPDHGTPDSNPFEEKPTNN</sequence>
<dbReference type="GO" id="GO:0000981">
    <property type="term" value="F:DNA-binding transcription factor activity, RNA polymerase II-specific"/>
    <property type="evidence" value="ECO:0007669"/>
    <property type="project" value="TreeGrafter"/>
</dbReference>
<dbReference type="SUPFAM" id="SSF47459">
    <property type="entry name" value="HLH, helix-loop-helix DNA-binding domain"/>
    <property type="match status" value="1"/>
</dbReference>
<dbReference type="Gene3D" id="4.10.280.10">
    <property type="entry name" value="Helix-loop-helix DNA-binding domain"/>
    <property type="match status" value="1"/>
</dbReference>
<dbReference type="Pfam" id="PF00010">
    <property type="entry name" value="HLH"/>
    <property type="match status" value="1"/>
</dbReference>
<feature type="non-terminal residue" evidence="3">
    <location>
        <position position="200"/>
    </location>
</feature>